<dbReference type="GO" id="GO:0005524">
    <property type="term" value="F:ATP binding"/>
    <property type="evidence" value="ECO:0007669"/>
    <property type="project" value="UniProtKB-KW"/>
</dbReference>
<reference evidence="4" key="1">
    <citation type="submission" date="2020-05" db="EMBL/GenBank/DDBJ databases">
        <title>Mycena genomes resolve the evolution of fungal bioluminescence.</title>
        <authorList>
            <person name="Tsai I.J."/>
        </authorList>
    </citation>
    <scope>NUCLEOTIDE SEQUENCE</scope>
    <source>
        <strain evidence="4">160909Yilan</strain>
    </source>
</reference>
<dbReference type="GO" id="GO:0005783">
    <property type="term" value="C:endoplasmic reticulum"/>
    <property type="evidence" value="ECO:0007669"/>
    <property type="project" value="TreeGrafter"/>
</dbReference>
<dbReference type="OrthoDB" id="1700726at2759"/>
<dbReference type="EMBL" id="JACAZH010000009">
    <property type="protein sequence ID" value="KAF7359335.1"/>
    <property type="molecule type" value="Genomic_DNA"/>
</dbReference>
<dbReference type="SUPFAM" id="SSF56801">
    <property type="entry name" value="Acetyl-CoA synthetase-like"/>
    <property type="match status" value="1"/>
</dbReference>
<dbReference type="AlphaFoldDB" id="A0A8H7D2Q6"/>
<dbReference type="InterPro" id="IPR042099">
    <property type="entry name" value="ANL_N_sf"/>
</dbReference>
<feature type="domain" description="AMP-dependent synthetase/ligase" evidence="3">
    <location>
        <begin position="88"/>
        <end position="507"/>
    </location>
</feature>
<keyword evidence="1" id="KW-0547">Nucleotide-binding</keyword>
<dbReference type="Gene3D" id="3.40.50.12780">
    <property type="entry name" value="N-terminal domain of ligase-like"/>
    <property type="match status" value="1"/>
</dbReference>
<dbReference type="Pfam" id="PF00501">
    <property type="entry name" value="AMP-binding"/>
    <property type="match status" value="1"/>
</dbReference>
<evidence type="ECO:0000259" key="3">
    <source>
        <dbReference type="Pfam" id="PF00501"/>
    </source>
</evidence>
<evidence type="ECO:0000256" key="1">
    <source>
        <dbReference type="ARBA" id="ARBA00022741"/>
    </source>
</evidence>
<evidence type="ECO:0000313" key="4">
    <source>
        <dbReference type="EMBL" id="KAF7359335.1"/>
    </source>
</evidence>
<keyword evidence="2" id="KW-0067">ATP-binding</keyword>
<dbReference type="PANTHER" id="PTHR43272:SF33">
    <property type="entry name" value="AMP-BINDING DOMAIN-CONTAINING PROTEIN-RELATED"/>
    <property type="match status" value="1"/>
</dbReference>
<sequence length="694" mass="76885">MSTFLAEDALSRPVPAQLPYEKQSVAVPGTKRPGQTAHYINGLWGAFEPTKYRIQTLPDVFLSGLSKGKDRPFLGHRPVISKQPLKFANYYEWQTYGQVDTRRRHLGSAIVHLFKTGVIGGGDLQTVGLWSINRPEWQIIDIALLSYKKVGVSLYDTLGRDSVEHIITHAELTIIFATMDHIPAILKMASRTPLLKMIVSIDTLTPEIRKVFTEWGQMHNILVKDMLELEALGQANLTEPIPCVPSDIASICYTSGTTNLPKGVLLTHGQFASGIVTNLFGLELPEDCSLFSYLPLAHIYGRLNEMAAYAVGARLGYFTGDPLRLIEDCQILKPAFFPGVPRVLNRIYQAAMAAADVPGVRGDLFRKAYQAKLEKFRATGDNTHWFWDRLVFRKLRAVLGGNVALLTSGSAPLSRDVTEFLNIAFSCYFAEVSPKLTFVGYGMTETCAVGNKTWQGDAGACGAVGPPQSSNEMKLVDVPAMGYTSEDLPNPRGELHVRGANCFSGYYKDEKNTRETIDQDGWVRTGDIAEIDSCGRFRIIDRVKNIMKLAQGEYVALEKIENTYSTCPVVMQLYVHGDSLQSFLVGVVVPDPVQLANVVSALDGKKVAAEDTAVLAAACKDPRINKRIMGMLNEEAKKAQLKGFESLKRIHLSLDPFSTEDNTMTPTMKIRRKDAYNKFKKELDALYLLGDIKL</sequence>
<evidence type="ECO:0000313" key="5">
    <source>
        <dbReference type="Proteomes" id="UP000623467"/>
    </source>
</evidence>
<accession>A0A8H7D2Q6</accession>
<organism evidence="4 5">
    <name type="scientific">Mycena sanguinolenta</name>
    <dbReference type="NCBI Taxonomy" id="230812"/>
    <lineage>
        <taxon>Eukaryota</taxon>
        <taxon>Fungi</taxon>
        <taxon>Dikarya</taxon>
        <taxon>Basidiomycota</taxon>
        <taxon>Agaricomycotina</taxon>
        <taxon>Agaricomycetes</taxon>
        <taxon>Agaricomycetidae</taxon>
        <taxon>Agaricales</taxon>
        <taxon>Marasmiineae</taxon>
        <taxon>Mycenaceae</taxon>
        <taxon>Mycena</taxon>
    </lineage>
</organism>
<proteinExistence type="predicted"/>
<name>A0A8H7D2Q6_9AGAR</name>
<dbReference type="GO" id="GO:0004467">
    <property type="term" value="F:long-chain fatty acid-CoA ligase activity"/>
    <property type="evidence" value="ECO:0007669"/>
    <property type="project" value="TreeGrafter"/>
</dbReference>
<dbReference type="GO" id="GO:0016020">
    <property type="term" value="C:membrane"/>
    <property type="evidence" value="ECO:0007669"/>
    <property type="project" value="TreeGrafter"/>
</dbReference>
<comment type="caution">
    <text evidence="4">The sequence shown here is derived from an EMBL/GenBank/DDBJ whole genome shotgun (WGS) entry which is preliminary data.</text>
</comment>
<gene>
    <name evidence="4" type="ORF">MSAN_01276000</name>
</gene>
<dbReference type="Proteomes" id="UP000623467">
    <property type="component" value="Unassembled WGS sequence"/>
</dbReference>
<dbReference type="PANTHER" id="PTHR43272">
    <property type="entry name" value="LONG-CHAIN-FATTY-ACID--COA LIGASE"/>
    <property type="match status" value="1"/>
</dbReference>
<keyword evidence="5" id="KW-1185">Reference proteome</keyword>
<protein>
    <submittedName>
        <fullName evidence="4">Long chain acyl-CoA synthetase 7, peroxisomal</fullName>
    </submittedName>
</protein>
<dbReference type="InterPro" id="IPR000873">
    <property type="entry name" value="AMP-dep_synth/lig_dom"/>
</dbReference>
<evidence type="ECO:0000256" key="2">
    <source>
        <dbReference type="ARBA" id="ARBA00022840"/>
    </source>
</evidence>